<gene>
    <name evidence="3" type="ORF">GCM10009843_10220</name>
</gene>
<dbReference type="Pfam" id="PF08044">
    <property type="entry name" value="DUF1707"/>
    <property type="match status" value="1"/>
</dbReference>
<keyword evidence="4" id="KW-1185">Reference proteome</keyword>
<evidence type="ECO:0000256" key="1">
    <source>
        <dbReference type="SAM" id="Phobius"/>
    </source>
</evidence>
<protein>
    <recommendedName>
        <fullName evidence="2">DUF1707 domain-containing protein</fullName>
    </recommendedName>
</protein>
<evidence type="ECO:0000313" key="3">
    <source>
        <dbReference type="EMBL" id="GAA2118376.1"/>
    </source>
</evidence>
<proteinExistence type="predicted"/>
<reference evidence="3 4" key="1">
    <citation type="journal article" date="2019" name="Int. J. Syst. Evol. Microbiol.">
        <title>The Global Catalogue of Microorganisms (GCM) 10K type strain sequencing project: providing services to taxonomists for standard genome sequencing and annotation.</title>
        <authorList>
            <consortium name="The Broad Institute Genomics Platform"/>
            <consortium name="The Broad Institute Genome Sequencing Center for Infectious Disease"/>
            <person name="Wu L."/>
            <person name="Ma J."/>
        </authorList>
    </citation>
    <scope>NUCLEOTIDE SEQUENCE [LARGE SCALE GENOMIC DNA]</scope>
    <source>
        <strain evidence="3 4">JCM 16021</strain>
    </source>
</reference>
<keyword evidence="1" id="KW-0472">Membrane</keyword>
<organism evidence="3 4">
    <name type="scientific">Nocardioides bigeumensis</name>
    <dbReference type="NCBI Taxonomy" id="433657"/>
    <lineage>
        <taxon>Bacteria</taxon>
        <taxon>Bacillati</taxon>
        <taxon>Actinomycetota</taxon>
        <taxon>Actinomycetes</taxon>
        <taxon>Propionibacteriales</taxon>
        <taxon>Nocardioidaceae</taxon>
        <taxon>Nocardioides</taxon>
    </lineage>
</organism>
<dbReference type="RefSeq" id="WP_344302559.1">
    <property type="nucleotide sequence ID" value="NZ_BAAAQQ010000002.1"/>
</dbReference>
<accession>A0ABN2XVF2</accession>
<feature type="transmembrane region" description="Helical" evidence="1">
    <location>
        <begin position="129"/>
        <end position="146"/>
    </location>
</feature>
<feature type="transmembrane region" description="Helical" evidence="1">
    <location>
        <begin position="105"/>
        <end position="123"/>
    </location>
</feature>
<dbReference type="PANTHER" id="PTHR40763">
    <property type="entry name" value="MEMBRANE PROTEIN-RELATED"/>
    <property type="match status" value="1"/>
</dbReference>
<dbReference type="Proteomes" id="UP001500575">
    <property type="component" value="Unassembled WGS sequence"/>
</dbReference>
<dbReference type="EMBL" id="BAAAQQ010000002">
    <property type="protein sequence ID" value="GAA2118376.1"/>
    <property type="molecule type" value="Genomic_DNA"/>
</dbReference>
<feature type="domain" description="DUF1707" evidence="2">
    <location>
        <begin position="20"/>
        <end position="71"/>
    </location>
</feature>
<keyword evidence="1" id="KW-0812">Transmembrane</keyword>
<evidence type="ECO:0000259" key="2">
    <source>
        <dbReference type="Pfam" id="PF08044"/>
    </source>
</evidence>
<sequence>MTDWWSGFERDPRDAGNAGLRASDADREVVRGLLSEAFADGRLDRDEFDERADLVLRTRTLGDLPPIVRDLVPMTPAVRRPAGAMSPDEIQAKALERWRNDRREAFFGLLFVSAVTWTIWVATSRGFPWPAFVTIAALMNLLRVATSREQKVAENVRYLEKKQAKELYKRGELPPS</sequence>
<keyword evidence="1" id="KW-1133">Transmembrane helix</keyword>
<dbReference type="PANTHER" id="PTHR40763:SF4">
    <property type="entry name" value="DUF1707 DOMAIN-CONTAINING PROTEIN"/>
    <property type="match status" value="1"/>
</dbReference>
<dbReference type="InterPro" id="IPR012551">
    <property type="entry name" value="DUF1707_SHOCT-like"/>
</dbReference>
<evidence type="ECO:0000313" key="4">
    <source>
        <dbReference type="Proteomes" id="UP001500575"/>
    </source>
</evidence>
<name>A0ABN2XVF2_9ACTN</name>
<comment type="caution">
    <text evidence="3">The sequence shown here is derived from an EMBL/GenBank/DDBJ whole genome shotgun (WGS) entry which is preliminary data.</text>
</comment>